<sequence>MISAPALHRPLSSLWETRGILVHWVKIMLSRLGLGALLAATMVTSPTVAADWLAERLSGEVWMVAPGLQPVRVSAGTIVPEGYTVATGAGSRVRLVAGGTVITVQPGSTTRIGARRSFLAGEETIVLQQSGKIDYDVEHRDAPHFTVETPYVAVVVKGTQFSVAADRRTTAVAVGRGLVGVREYKTGANADVAPGQGVTAGLQIRGLQAIGPRPPTIRPGPPGVPSVAPAAVDLTAFRAEVAAAAAAEAKGSTASSGGSSSSEGTGNSAKNSGTSGEGNGNGNGNNGNGNNGNGGGNGNNGNGGGNGNGNNGNGNGNGGGNGNGNNGNGGGNGNGNNGNGNGNGGGNGNGNKGNGNGNGRS</sequence>
<feature type="region of interest" description="Disordered" evidence="1">
    <location>
        <begin position="249"/>
        <end position="361"/>
    </location>
</feature>
<name>A0A4Q9VXW1_9HYPH</name>
<accession>A0A4Q9VXW1</accession>
<dbReference type="Proteomes" id="UP000292781">
    <property type="component" value="Unassembled WGS sequence"/>
</dbReference>
<reference evidence="3 4" key="1">
    <citation type="submission" date="2019-02" db="EMBL/GenBank/DDBJ databases">
        <title>Siculibacillus lacustris gen. nov., sp. nov., a new rosette-forming bacterium isolated from a freshwater crater lake (Lake St. Ana, Romania).</title>
        <authorList>
            <person name="Felfoldi T."/>
            <person name="Marton Z."/>
            <person name="Szabo A."/>
            <person name="Mentes A."/>
            <person name="Boka K."/>
            <person name="Marialigeti K."/>
            <person name="Mathe I."/>
            <person name="Koncz M."/>
            <person name="Schumann P."/>
            <person name="Toth E."/>
        </authorList>
    </citation>
    <scope>NUCLEOTIDE SEQUENCE [LARGE SCALE GENOMIC DNA]</scope>
    <source>
        <strain evidence="3 4">SA-279</strain>
    </source>
</reference>
<dbReference type="Pfam" id="PF04773">
    <property type="entry name" value="FecR"/>
    <property type="match status" value="1"/>
</dbReference>
<comment type="caution">
    <text evidence="3">The sequence shown here is derived from an EMBL/GenBank/DDBJ whole genome shotgun (WGS) entry which is preliminary data.</text>
</comment>
<keyword evidence="4" id="KW-1185">Reference proteome</keyword>
<dbReference type="InterPro" id="IPR006860">
    <property type="entry name" value="FecR"/>
</dbReference>
<evidence type="ECO:0000313" key="3">
    <source>
        <dbReference type="EMBL" id="TBW41332.1"/>
    </source>
</evidence>
<proteinExistence type="predicted"/>
<evidence type="ECO:0000259" key="2">
    <source>
        <dbReference type="Pfam" id="PF04773"/>
    </source>
</evidence>
<feature type="compositionally biased region" description="Gly residues" evidence="1">
    <location>
        <begin position="275"/>
        <end position="361"/>
    </location>
</feature>
<dbReference type="PANTHER" id="PTHR38731">
    <property type="entry name" value="LIPL45-RELATED LIPOPROTEIN-RELATED"/>
    <property type="match status" value="1"/>
</dbReference>
<evidence type="ECO:0000256" key="1">
    <source>
        <dbReference type="SAM" id="MobiDB-lite"/>
    </source>
</evidence>
<dbReference type="OrthoDB" id="7210929at2"/>
<dbReference type="PANTHER" id="PTHR38731:SF3">
    <property type="entry name" value="BLL6125 PROTEIN"/>
    <property type="match status" value="1"/>
</dbReference>
<feature type="domain" description="FecR protein" evidence="2">
    <location>
        <begin position="84"/>
        <end position="179"/>
    </location>
</feature>
<dbReference type="AlphaFoldDB" id="A0A4Q9VXW1"/>
<protein>
    <recommendedName>
        <fullName evidence="2">FecR protein domain-containing protein</fullName>
    </recommendedName>
</protein>
<feature type="compositionally biased region" description="Low complexity" evidence="1">
    <location>
        <begin position="249"/>
        <end position="270"/>
    </location>
</feature>
<evidence type="ECO:0000313" key="4">
    <source>
        <dbReference type="Proteomes" id="UP000292781"/>
    </source>
</evidence>
<dbReference type="EMBL" id="SJFN01000001">
    <property type="protein sequence ID" value="TBW41332.1"/>
    <property type="molecule type" value="Genomic_DNA"/>
</dbReference>
<organism evidence="3 4">
    <name type="scientific">Siculibacillus lacustris</name>
    <dbReference type="NCBI Taxonomy" id="1549641"/>
    <lineage>
        <taxon>Bacteria</taxon>
        <taxon>Pseudomonadati</taxon>
        <taxon>Pseudomonadota</taxon>
        <taxon>Alphaproteobacteria</taxon>
        <taxon>Hyphomicrobiales</taxon>
        <taxon>Ancalomicrobiaceae</taxon>
        <taxon>Siculibacillus</taxon>
    </lineage>
</organism>
<dbReference type="Gene3D" id="2.60.120.1440">
    <property type="match status" value="1"/>
</dbReference>
<gene>
    <name evidence="3" type="ORF">EYW49_00995</name>
</gene>